<evidence type="ECO:0000313" key="2">
    <source>
        <dbReference type="EMBL" id="DBA25775.1"/>
    </source>
</evidence>
<keyword evidence="3" id="KW-1185">Reference proteome</keyword>
<gene>
    <name evidence="2" type="ORF">GDO54_010124</name>
</gene>
<protein>
    <submittedName>
        <fullName evidence="2">Uncharacterized protein</fullName>
    </submittedName>
</protein>
<dbReference type="AlphaFoldDB" id="A0AAV3AL62"/>
<keyword evidence="1" id="KW-0472">Membrane</keyword>
<keyword evidence="1" id="KW-1133">Transmembrane helix</keyword>
<dbReference type="EMBL" id="DYDO01000004">
    <property type="protein sequence ID" value="DBA25775.1"/>
    <property type="molecule type" value="Genomic_DNA"/>
</dbReference>
<name>A0AAV3AL62_PYXAD</name>
<dbReference type="Proteomes" id="UP001181693">
    <property type="component" value="Unassembled WGS sequence"/>
</dbReference>
<proteinExistence type="predicted"/>
<feature type="transmembrane region" description="Helical" evidence="1">
    <location>
        <begin position="12"/>
        <end position="29"/>
    </location>
</feature>
<evidence type="ECO:0000313" key="3">
    <source>
        <dbReference type="Proteomes" id="UP001181693"/>
    </source>
</evidence>
<keyword evidence="1" id="KW-0812">Transmembrane</keyword>
<sequence length="80" mass="9183">MLGFLNCGRQICVLIFWIIIFSLAGLLFYSNIKCHLWNVDEDLGFINSDTTLTPTDHQGMKLESEIHLWLAEALSILTHF</sequence>
<reference evidence="2" key="1">
    <citation type="thesis" date="2020" institute="ProQuest LLC" country="789 East Eisenhower Parkway, Ann Arbor, MI, USA">
        <title>Comparative Genomics and Chromosome Evolution.</title>
        <authorList>
            <person name="Mudd A.B."/>
        </authorList>
    </citation>
    <scope>NUCLEOTIDE SEQUENCE</scope>
    <source>
        <strain evidence="2">1538</strain>
        <tissue evidence="2">Blood</tissue>
    </source>
</reference>
<accession>A0AAV3AL62</accession>
<evidence type="ECO:0000256" key="1">
    <source>
        <dbReference type="SAM" id="Phobius"/>
    </source>
</evidence>
<organism evidence="2 3">
    <name type="scientific">Pyxicephalus adspersus</name>
    <name type="common">African bullfrog</name>
    <dbReference type="NCBI Taxonomy" id="30357"/>
    <lineage>
        <taxon>Eukaryota</taxon>
        <taxon>Metazoa</taxon>
        <taxon>Chordata</taxon>
        <taxon>Craniata</taxon>
        <taxon>Vertebrata</taxon>
        <taxon>Euteleostomi</taxon>
        <taxon>Amphibia</taxon>
        <taxon>Batrachia</taxon>
        <taxon>Anura</taxon>
        <taxon>Neobatrachia</taxon>
        <taxon>Ranoidea</taxon>
        <taxon>Pyxicephalidae</taxon>
        <taxon>Pyxicephalinae</taxon>
        <taxon>Pyxicephalus</taxon>
    </lineage>
</organism>
<comment type="caution">
    <text evidence="2">The sequence shown here is derived from an EMBL/GenBank/DDBJ whole genome shotgun (WGS) entry which is preliminary data.</text>
</comment>